<sequence>MTTGRINQITNSTTTWPAVVIWTRNIVFRHFKVEFPCFTTAKQDCAGKSVEQNRYPTPTIRFLNVTFHLQTDNKFALLLLAFSAPTKPIFFYGQKKTWLGQTDTSLVQLPLRSADLQRESEADSIFSCVRNRVPADLQTDNSMYTVCMQTRRGLWAYALSSNWFGCGKANARVGPVHLRMSQPYHNYSINTLCL</sequence>
<organism evidence="1 2">
    <name type="scientific">Halteria grandinella</name>
    <dbReference type="NCBI Taxonomy" id="5974"/>
    <lineage>
        <taxon>Eukaryota</taxon>
        <taxon>Sar</taxon>
        <taxon>Alveolata</taxon>
        <taxon>Ciliophora</taxon>
        <taxon>Intramacronucleata</taxon>
        <taxon>Spirotrichea</taxon>
        <taxon>Stichotrichia</taxon>
        <taxon>Sporadotrichida</taxon>
        <taxon>Halteriidae</taxon>
        <taxon>Halteria</taxon>
    </lineage>
</organism>
<accession>A0A8J8N938</accession>
<dbReference type="AlphaFoldDB" id="A0A8J8N938"/>
<keyword evidence="2" id="KW-1185">Reference proteome</keyword>
<gene>
    <name evidence="1" type="ORF">FGO68_gene1686</name>
</gene>
<protein>
    <submittedName>
        <fullName evidence="1">Uncharacterized protein</fullName>
    </submittedName>
</protein>
<evidence type="ECO:0000313" key="2">
    <source>
        <dbReference type="Proteomes" id="UP000785679"/>
    </source>
</evidence>
<proteinExistence type="predicted"/>
<comment type="caution">
    <text evidence="1">The sequence shown here is derived from an EMBL/GenBank/DDBJ whole genome shotgun (WGS) entry which is preliminary data.</text>
</comment>
<evidence type="ECO:0000313" key="1">
    <source>
        <dbReference type="EMBL" id="TNV70632.1"/>
    </source>
</evidence>
<dbReference type="Proteomes" id="UP000785679">
    <property type="component" value="Unassembled WGS sequence"/>
</dbReference>
<dbReference type="EMBL" id="RRYP01034673">
    <property type="protein sequence ID" value="TNV70632.1"/>
    <property type="molecule type" value="Genomic_DNA"/>
</dbReference>
<reference evidence="1" key="1">
    <citation type="submission" date="2019-06" db="EMBL/GenBank/DDBJ databases">
        <authorList>
            <person name="Zheng W."/>
        </authorList>
    </citation>
    <scope>NUCLEOTIDE SEQUENCE</scope>
    <source>
        <strain evidence="1">QDHG01</strain>
    </source>
</reference>
<name>A0A8J8N938_HALGN</name>